<dbReference type="RefSeq" id="WP_155456415.1">
    <property type="nucleotide sequence ID" value="NZ_WNKX01000023.1"/>
</dbReference>
<dbReference type="GO" id="GO:0016740">
    <property type="term" value="F:transferase activity"/>
    <property type="evidence" value="ECO:0007669"/>
    <property type="project" value="UniProtKB-KW"/>
</dbReference>
<dbReference type="AlphaFoldDB" id="A0A6L6QPA7"/>
<protein>
    <submittedName>
        <fullName evidence="1">Glutathione S-transferase</fullName>
    </submittedName>
</protein>
<keyword evidence="2" id="KW-1185">Reference proteome</keyword>
<organism evidence="1 2">
    <name type="scientific">Massilia eburnea</name>
    <dbReference type="NCBI Taxonomy" id="1776165"/>
    <lineage>
        <taxon>Bacteria</taxon>
        <taxon>Pseudomonadati</taxon>
        <taxon>Pseudomonadota</taxon>
        <taxon>Betaproteobacteria</taxon>
        <taxon>Burkholderiales</taxon>
        <taxon>Oxalobacteraceae</taxon>
        <taxon>Telluria group</taxon>
        <taxon>Massilia</taxon>
    </lineage>
</organism>
<dbReference type="Gene3D" id="3.40.30.10">
    <property type="entry name" value="Glutaredoxin"/>
    <property type="match status" value="1"/>
</dbReference>
<accession>A0A6L6QPA7</accession>
<reference evidence="1 2" key="1">
    <citation type="submission" date="2019-11" db="EMBL/GenBank/DDBJ databases">
        <title>Type strains purchased from KCTC, JCM and DSMZ.</title>
        <authorList>
            <person name="Lu H."/>
        </authorList>
    </citation>
    <scope>NUCLEOTIDE SEQUENCE [LARGE SCALE GENOMIC DNA]</scope>
    <source>
        <strain evidence="1 2">JCM 31587</strain>
    </source>
</reference>
<dbReference type="Gene3D" id="1.20.1050.10">
    <property type="match status" value="1"/>
</dbReference>
<dbReference type="OrthoDB" id="9815075at2"/>
<sequence>MEPILHHGAPQGCAFGTIVALEWLCRPYRLLRQEFTAQSGPMLQVGGKLLQDCRVILRYLATRRRHLLGYRAGTAEAEQLEKLLDYLHEEFQSGEARMVLACARLDKLLAESEWLDGRKRTVADASLVAIIRWAVAQAGLQLAPFPHLERHVRTLQGDPAVFFADAIETQRPAVSSGRFRGHLSADALPLAA</sequence>
<dbReference type="EMBL" id="WNKX01000023">
    <property type="protein sequence ID" value="MTW13496.1"/>
    <property type="molecule type" value="Genomic_DNA"/>
</dbReference>
<evidence type="ECO:0000313" key="2">
    <source>
        <dbReference type="Proteomes" id="UP000472320"/>
    </source>
</evidence>
<gene>
    <name evidence="1" type="ORF">GM658_23070</name>
</gene>
<comment type="caution">
    <text evidence="1">The sequence shown here is derived from an EMBL/GenBank/DDBJ whole genome shotgun (WGS) entry which is preliminary data.</text>
</comment>
<dbReference type="SUPFAM" id="SSF47616">
    <property type="entry name" value="GST C-terminal domain-like"/>
    <property type="match status" value="1"/>
</dbReference>
<name>A0A6L6QPA7_9BURK</name>
<keyword evidence="1" id="KW-0808">Transferase</keyword>
<evidence type="ECO:0000313" key="1">
    <source>
        <dbReference type="EMBL" id="MTW13496.1"/>
    </source>
</evidence>
<dbReference type="InterPro" id="IPR036282">
    <property type="entry name" value="Glutathione-S-Trfase_C_sf"/>
</dbReference>
<proteinExistence type="predicted"/>
<dbReference type="Proteomes" id="UP000472320">
    <property type="component" value="Unassembled WGS sequence"/>
</dbReference>